<dbReference type="PROSITE" id="PS51892">
    <property type="entry name" value="SUBTILASE"/>
    <property type="match status" value="1"/>
</dbReference>
<gene>
    <name evidence="8" type="ORF">JMJ35_002206</name>
</gene>
<dbReference type="Gene3D" id="3.40.50.200">
    <property type="entry name" value="Peptidase S8/S53 domain"/>
    <property type="match status" value="1"/>
</dbReference>
<dbReference type="InterPro" id="IPR036852">
    <property type="entry name" value="Peptidase_S8/S53_dom_sf"/>
</dbReference>
<feature type="compositionally biased region" description="Polar residues" evidence="6">
    <location>
        <begin position="8"/>
        <end position="18"/>
    </location>
</feature>
<reference evidence="8" key="1">
    <citation type="submission" date="2023-03" db="EMBL/GenBank/DDBJ databases">
        <title>Complete genome of Cladonia borealis.</title>
        <authorList>
            <person name="Park H."/>
        </authorList>
    </citation>
    <scope>NUCLEOTIDE SEQUENCE</scope>
    <source>
        <strain evidence="8">ANT050790</strain>
    </source>
</reference>
<evidence type="ECO:0000259" key="7">
    <source>
        <dbReference type="Pfam" id="PF00082"/>
    </source>
</evidence>
<feature type="active site" description="Charge relay system" evidence="5">
    <location>
        <position position="182"/>
    </location>
</feature>
<dbReference type="CDD" id="cd00306">
    <property type="entry name" value="Peptidases_S8_S53"/>
    <property type="match status" value="1"/>
</dbReference>
<organism evidence="8 9">
    <name type="scientific">Cladonia borealis</name>
    <dbReference type="NCBI Taxonomy" id="184061"/>
    <lineage>
        <taxon>Eukaryota</taxon>
        <taxon>Fungi</taxon>
        <taxon>Dikarya</taxon>
        <taxon>Ascomycota</taxon>
        <taxon>Pezizomycotina</taxon>
        <taxon>Lecanoromycetes</taxon>
        <taxon>OSLEUM clade</taxon>
        <taxon>Lecanoromycetidae</taxon>
        <taxon>Lecanorales</taxon>
        <taxon>Lecanorineae</taxon>
        <taxon>Cladoniaceae</taxon>
        <taxon>Cladonia</taxon>
    </lineage>
</organism>
<keyword evidence="9" id="KW-1185">Reference proteome</keyword>
<dbReference type="InterPro" id="IPR023828">
    <property type="entry name" value="Peptidase_S8_Ser-AS"/>
</dbReference>
<accession>A0AA39V3T1</accession>
<evidence type="ECO:0000313" key="9">
    <source>
        <dbReference type="Proteomes" id="UP001166286"/>
    </source>
</evidence>
<evidence type="ECO:0000256" key="4">
    <source>
        <dbReference type="ARBA" id="ARBA00022825"/>
    </source>
</evidence>
<dbReference type="InterPro" id="IPR000209">
    <property type="entry name" value="Peptidase_S8/S53_dom"/>
</dbReference>
<evidence type="ECO:0000313" key="8">
    <source>
        <dbReference type="EMBL" id="KAK0514827.1"/>
    </source>
</evidence>
<evidence type="ECO:0000256" key="5">
    <source>
        <dbReference type="PROSITE-ProRule" id="PRU01240"/>
    </source>
</evidence>
<dbReference type="PANTHER" id="PTHR43806:SF11">
    <property type="entry name" value="CEREVISIN-RELATED"/>
    <property type="match status" value="1"/>
</dbReference>
<feature type="active site" description="Charge relay system" evidence="5">
    <location>
        <position position="213"/>
    </location>
</feature>
<proteinExistence type="inferred from homology"/>
<dbReference type="GO" id="GO:0004252">
    <property type="term" value="F:serine-type endopeptidase activity"/>
    <property type="evidence" value="ECO:0007669"/>
    <property type="project" value="UniProtKB-UniRule"/>
</dbReference>
<evidence type="ECO:0000256" key="1">
    <source>
        <dbReference type="ARBA" id="ARBA00011073"/>
    </source>
</evidence>
<dbReference type="EMBL" id="JAFEKC020000004">
    <property type="protein sequence ID" value="KAK0514827.1"/>
    <property type="molecule type" value="Genomic_DNA"/>
</dbReference>
<keyword evidence="2 5" id="KW-0645">Protease</keyword>
<feature type="active site" description="Charge relay system" evidence="5">
    <location>
        <position position="369"/>
    </location>
</feature>
<sequence length="557" mass="61543">MGVGEPVQHSQTRQAQSSETEKHKIIPKVSQIADFFQLKCMNSEKDTYIVRLKSDSEGGSPTKRQDHIDDIWALCKKDKTGTFAGIEVRFERCFEAYAGHFGPDVIAAIEKEKERGIVTSISKNGAGVALSRESPNWGLSRVSLTDKEWTEMLDEKKANHNQPWIYKCGKDLGKGVQIYILDFELFRNTDYRKSLQRLRVASNGYGIGKSTSHGTIVANIAAGETCGMAPEASVFLFSPSNILLCTMITGMEKILDQELSLNQPHYSVLNCSWYLPASLDSGGMLSQMFRKAITLGIYVIAAAGNNGTFIGNTNPNWVPQCLEDVIMVGASDSNNEKCGFSNYGPGVAVYAPGSDPVVLEGGMVPGGTSASAPHVTGLLACLLSSELLMEHRKILSAAEMRDSLKDFFSREKKDYLGQPLRTIFFNGERPNVTGMSIVHVDDHFIVTLPPDGIERTLTPDILKLLFTELQDLQFKKIDELLEQEFQVKNSANMCLKATKSVRIGVKPNHQTNDDPDKSQLRLMDPKTAIKVGEWVFDRLGIPFKKIAQGSDNHVHNS</sequence>
<evidence type="ECO:0000256" key="2">
    <source>
        <dbReference type="ARBA" id="ARBA00022670"/>
    </source>
</evidence>
<keyword evidence="3 5" id="KW-0378">Hydrolase</keyword>
<dbReference type="GO" id="GO:0006508">
    <property type="term" value="P:proteolysis"/>
    <property type="evidence" value="ECO:0007669"/>
    <property type="project" value="UniProtKB-KW"/>
</dbReference>
<comment type="caution">
    <text evidence="8">The sequence shown here is derived from an EMBL/GenBank/DDBJ whole genome shotgun (WGS) entry which is preliminary data.</text>
</comment>
<dbReference type="PRINTS" id="PR00723">
    <property type="entry name" value="SUBTILISIN"/>
</dbReference>
<evidence type="ECO:0000256" key="6">
    <source>
        <dbReference type="SAM" id="MobiDB-lite"/>
    </source>
</evidence>
<feature type="domain" description="Peptidase S8/S53" evidence="7">
    <location>
        <begin position="200"/>
        <end position="401"/>
    </location>
</feature>
<name>A0AA39V3T1_9LECA</name>
<feature type="region of interest" description="Disordered" evidence="6">
    <location>
        <begin position="1"/>
        <end position="23"/>
    </location>
</feature>
<dbReference type="InterPro" id="IPR050131">
    <property type="entry name" value="Peptidase_S8_subtilisin-like"/>
</dbReference>
<dbReference type="Proteomes" id="UP001166286">
    <property type="component" value="Unassembled WGS sequence"/>
</dbReference>
<dbReference type="PROSITE" id="PS00138">
    <property type="entry name" value="SUBTILASE_SER"/>
    <property type="match status" value="1"/>
</dbReference>
<dbReference type="PANTHER" id="PTHR43806">
    <property type="entry name" value="PEPTIDASE S8"/>
    <property type="match status" value="1"/>
</dbReference>
<keyword evidence="4 5" id="KW-0720">Serine protease</keyword>
<protein>
    <recommendedName>
        <fullName evidence="7">Peptidase S8/S53 domain-containing protein</fullName>
    </recommendedName>
</protein>
<dbReference type="InterPro" id="IPR015500">
    <property type="entry name" value="Peptidase_S8_subtilisin-rel"/>
</dbReference>
<dbReference type="Pfam" id="PF00082">
    <property type="entry name" value="Peptidase_S8"/>
    <property type="match status" value="1"/>
</dbReference>
<evidence type="ECO:0000256" key="3">
    <source>
        <dbReference type="ARBA" id="ARBA00022801"/>
    </source>
</evidence>
<comment type="similarity">
    <text evidence="1 5">Belongs to the peptidase S8 family.</text>
</comment>
<dbReference type="AlphaFoldDB" id="A0AA39V3T1"/>
<dbReference type="SUPFAM" id="SSF52743">
    <property type="entry name" value="Subtilisin-like"/>
    <property type="match status" value="1"/>
</dbReference>